<dbReference type="InterPro" id="IPR036165">
    <property type="entry name" value="YefM-like_sf"/>
</dbReference>
<evidence type="ECO:0000313" key="3">
    <source>
        <dbReference type="EMBL" id="OGM27053.1"/>
    </source>
</evidence>
<dbReference type="Gene3D" id="3.40.1620.10">
    <property type="entry name" value="YefM-like domain"/>
    <property type="match status" value="1"/>
</dbReference>
<comment type="function">
    <text evidence="2">Antitoxin component of a type II toxin-antitoxin (TA) system.</text>
</comment>
<dbReference type="Proteomes" id="UP000178851">
    <property type="component" value="Unassembled WGS sequence"/>
</dbReference>
<dbReference type="NCBIfam" id="TIGR01552">
    <property type="entry name" value="phd_fam"/>
    <property type="match status" value="1"/>
</dbReference>
<reference evidence="3 4" key="1">
    <citation type="journal article" date="2016" name="Nat. Commun.">
        <title>Thousands of microbial genomes shed light on interconnected biogeochemical processes in an aquifer system.</title>
        <authorList>
            <person name="Anantharaman K."/>
            <person name="Brown C.T."/>
            <person name="Hug L.A."/>
            <person name="Sharon I."/>
            <person name="Castelle C.J."/>
            <person name="Probst A.J."/>
            <person name="Thomas B.C."/>
            <person name="Singh A."/>
            <person name="Wilkins M.J."/>
            <person name="Karaoz U."/>
            <person name="Brodie E.L."/>
            <person name="Williams K.H."/>
            <person name="Hubbard S.S."/>
            <person name="Banfield J.F."/>
        </authorList>
    </citation>
    <scope>NUCLEOTIDE SEQUENCE [LARGE SCALE GENOMIC DNA]</scope>
</reference>
<proteinExistence type="inferred from homology"/>
<evidence type="ECO:0000313" key="4">
    <source>
        <dbReference type="Proteomes" id="UP000178851"/>
    </source>
</evidence>
<sequence>MRVISTNDFRDKLADYIDDVYKTETALVVSRFGRPLVKIVPYKKEEVDDFEKYFGFLKGGNDEDGVSFENRIRRSKKEGEFVKRLRKGRG</sequence>
<name>A0A1F7YID5_9BACT</name>
<dbReference type="AlphaFoldDB" id="A0A1F7YID5"/>
<dbReference type="Pfam" id="PF02604">
    <property type="entry name" value="PhdYeFM_antitox"/>
    <property type="match status" value="1"/>
</dbReference>
<evidence type="ECO:0000256" key="1">
    <source>
        <dbReference type="ARBA" id="ARBA00009981"/>
    </source>
</evidence>
<organism evidence="3 4">
    <name type="scientific">Candidatus Woesebacteria bacterium RIFCSPHIGHO2_01_FULL_39_28</name>
    <dbReference type="NCBI Taxonomy" id="1802496"/>
    <lineage>
        <taxon>Bacteria</taxon>
        <taxon>Candidatus Woeseibacteriota</taxon>
    </lineage>
</organism>
<gene>
    <name evidence="3" type="ORF">A2627_01830</name>
</gene>
<dbReference type="EMBL" id="MGGI01000008">
    <property type="protein sequence ID" value="OGM27053.1"/>
    <property type="molecule type" value="Genomic_DNA"/>
</dbReference>
<comment type="caution">
    <text evidence="3">The sequence shown here is derived from an EMBL/GenBank/DDBJ whole genome shotgun (WGS) entry which is preliminary data.</text>
</comment>
<comment type="similarity">
    <text evidence="1 2">Belongs to the phD/YefM antitoxin family.</text>
</comment>
<dbReference type="SUPFAM" id="SSF143120">
    <property type="entry name" value="YefM-like"/>
    <property type="match status" value="1"/>
</dbReference>
<accession>A0A1F7YID5</accession>
<protein>
    <recommendedName>
        <fullName evidence="2">Antitoxin</fullName>
    </recommendedName>
</protein>
<evidence type="ECO:0000256" key="2">
    <source>
        <dbReference type="RuleBase" id="RU362080"/>
    </source>
</evidence>
<dbReference type="InterPro" id="IPR006442">
    <property type="entry name" value="Antitoxin_Phd/YefM"/>
</dbReference>